<organism evidence="1 2">
    <name type="scientific">Handelsmanbacteria sp. (strain RIFCSPLOWO2_12_FULL_64_10)</name>
    <dbReference type="NCBI Taxonomy" id="1817868"/>
    <lineage>
        <taxon>Bacteria</taxon>
        <taxon>Candidatus Handelsmaniibacteriota</taxon>
    </lineage>
</organism>
<dbReference type="Pfam" id="PF13450">
    <property type="entry name" value="NAD_binding_8"/>
    <property type="match status" value="1"/>
</dbReference>
<dbReference type="PANTHER" id="PTHR10668">
    <property type="entry name" value="PHYTOENE DEHYDROGENASE"/>
    <property type="match status" value="1"/>
</dbReference>
<comment type="caution">
    <text evidence="1">The sequence shown here is derived from an EMBL/GenBank/DDBJ whole genome shotgun (WGS) entry which is preliminary data.</text>
</comment>
<gene>
    <name evidence="1" type="ORF">A3F84_18870</name>
</gene>
<dbReference type="SUPFAM" id="SSF51905">
    <property type="entry name" value="FAD/NAD(P)-binding domain"/>
    <property type="match status" value="1"/>
</dbReference>
<dbReference type="AlphaFoldDB" id="A0A1F6C405"/>
<evidence type="ECO:0000313" key="1">
    <source>
        <dbReference type="EMBL" id="OGG43924.1"/>
    </source>
</evidence>
<dbReference type="Gene3D" id="3.50.50.60">
    <property type="entry name" value="FAD/NAD(P)-binding domain"/>
    <property type="match status" value="2"/>
</dbReference>
<name>A0A1F6C405_HANXR</name>
<dbReference type="PRINTS" id="PR00420">
    <property type="entry name" value="RNGMNOXGNASE"/>
</dbReference>
<sequence>MDTDVIIVGAGHNGLVAAAYLARAGLRVDLFERRPFAGGAAITEELWPGFRFSTCAHMTHAIHPKIIRDLRLYGRGLAMCTREAGIRLCPDGTYYGPGDHASPRNLSAEGRLTAEEQAGVRRYGEFKRALIDLFAPYRLGPPPTLEEVRAKAAGTPAAEALERALMTRIRGLHEAFLPSEFLREMYAGEGVAVGRNPLGLHLAYSSINRPEEGTGEEPPYGYPQGGMGVVSRVMEEAAEEAGARVHVNRGVDRFLVEDGQVIGVRLEDGSVVRSRVVVSNLDPKRTFLKLLAPEHVEGGLRRRIEGLITHVSCYKFLAVISELPRWSAWDGDPNRPHRGSVVLGHSRAGIDAAYDDMEGGRPPRAPVISFSIPSFTDPGLTQPGYHTASIWIYPAPARLREGTWDEARERVAERLIDQITAYAPNFRGAIRDYRLRTPLDMERENGLTDGCIWHVQHAGEHLFWNRPLPELAAYRAPLKGLYLCGAGQHPGGEVSGLPGHNAAQEVLKDL</sequence>
<reference evidence="1 2" key="1">
    <citation type="journal article" date="2016" name="Nat. Commun.">
        <title>Thousands of microbial genomes shed light on interconnected biogeochemical processes in an aquifer system.</title>
        <authorList>
            <person name="Anantharaman K."/>
            <person name="Brown C.T."/>
            <person name="Hug L.A."/>
            <person name="Sharon I."/>
            <person name="Castelle C.J."/>
            <person name="Probst A.J."/>
            <person name="Thomas B.C."/>
            <person name="Singh A."/>
            <person name="Wilkins M.J."/>
            <person name="Karaoz U."/>
            <person name="Brodie E.L."/>
            <person name="Williams K.H."/>
            <person name="Hubbard S.S."/>
            <person name="Banfield J.F."/>
        </authorList>
    </citation>
    <scope>NUCLEOTIDE SEQUENCE [LARGE SCALE GENOMIC DNA]</scope>
    <source>
        <strain evidence="2">RIFCSPLOWO2_12_FULL_64_10</strain>
    </source>
</reference>
<proteinExistence type="predicted"/>
<dbReference type="PANTHER" id="PTHR10668:SF103">
    <property type="entry name" value="PYRIDINE NUCLEOTIDE-DISULFIDE OXIDOREDUCTASE DOMAIN-CONTAINING PROTEIN 2"/>
    <property type="match status" value="1"/>
</dbReference>
<accession>A0A1F6C405</accession>
<protein>
    <recommendedName>
        <fullName evidence="3">Amine oxidase domain-containing protein</fullName>
    </recommendedName>
</protein>
<dbReference type="EMBL" id="MFKF01000422">
    <property type="protein sequence ID" value="OGG43924.1"/>
    <property type="molecule type" value="Genomic_DNA"/>
</dbReference>
<dbReference type="InterPro" id="IPR036188">
    <property type="entry name" value="FAD/NAD-bd_sf"/>
</dbReference>
<evidence type="ECO:0008006" key="3">
    <source>
        <dbReference type="Google" id="ProtNLM"/>
    </source>
</evidence>
<dbReference type="Proteomes" id="UP000178606">
    <property type="component" value="Unassembled WGS sequence"/>
</dbReference>
<evidence type="ECO:0000313" key="2">
    <source>
        <dbReference type="Proteomes" id="UP000178606"/>
    </source>
</evidence>